<keyword evidence="1 7" id="KW-0328">Glycosyltransferase</keyword>
<keyword evidence="3 7" id="KW-0819">tRNA processing</keyword>
<comment type="catalytic activity">
    <reaction evidence="6 7">
        <text>7-aminomethyl-7-carbaguanine + guanosine(34) in tRNA = 7-aminomethyl-7-carbaguanosine(34) in tRNA + guanine</text>
        <dbReference type="Rhea" id="RHEA:24104"/>
        <dbReference type="Rhea" id="RHEA-COMP:10341"/>
        <dbReference type="Rhea" id="RHEA-COMP:10342"/>
        <dbReference type="ChEBI" id="CHEBI:16235"/>
        <dbReference type="ChEBI" id="CHEBI:58703"/>
        <dbReference type="ChEBI" id="CHEBI:74269"/>
        <dbReference type="ChEBI" id="CHEBI:82833"/>
        <dbReference type="EC" id="2.4.2.29"/>
    </reaction>
</comment>
<gene>
    <name evidence="7 9" type="primary">tgt</name>
    <name evidence="9" type="ORF">F9B85_12885</name>
</gene>
<dbReference type="NCBIfam" id="TIGR00430">
    <property type="entry name" value="Q_tRNA_tgt"/>
    <property type="match status" value="1"/>
</dbReference>
<keyword evidence="5 7" id="KW-0862">Zinc</keyword>
<feature type="binding site" evidence="7">
    <location>
        <begin position="93"/>
        <end position="97"/>
    </location>
    <ligand>
        <name>substrate</name>
    </ligand>
</feature>
<comment type="cofactor">
    <cofactor evidence="7">
        <name>Zn(2+)</name>
        <dbReference type="ChEBI" id="CHEBI:29105"/>
    </cofactor>
    <text evidence="7">Binds 1 zinc ion per subunit.</text>
</comment>
<dbReference type="UniPathway" id="UPA00392"/>
<dbReference type="PANTHER" id="PTHR46499">
    <property type="entry name" value="QUEUINE TRNA-RIBOSYLTRANSFERASE"/>
    <property type="match status" value="1"/>
</dbReference>
<keyword evidence="7" id="KW-0479">Metal-binding</keyword>
<evidence type="ECO:0000256" key="5">
    <source>
        <dbReference type="ARBA" id="ARBA00022833"/>
    </source>
</evidence>
<dbReference type="Proteomes" id="UP000468766">
    <property type="component" value="Unassembled WGS sequence"/>
</dbReference>
<dbReference type="Gene3D" id="3.20.20.105">
    <property type="entry name" value="Queuine tRNA-ribosyltransferase-like"/>
    <property type="match status" value="1"/>
</dbReference>
<protein>
    <recommendedName>
        <fullName evidence="7">Queuine tRNA-ribosyltransferase</fullName>
        <ecNumber evidence="7">2.4.2.29</ecNumber>
    </recommendedName>
    <alternativeName>
        <fullName evidence="7">Guanine insertion enzyme</fullName>
    </alternativeName>
    <alternativeName>
        <fullName evidence="7">tRNA-guanine transglycosylase</fullName>
    </alternativeName>
</protein>
<feature type="binding site" evidence="7">
    <location>
        <position position="216"/>
    </location>
    <ligand>
        <name>substrate</name>
    </ligand>
</feature>
<dbReference type="OrthoDB" id="9805417at2"/>
<dbReference type="FunFam" id="3.20.20.105:FF:000001">
    <property type="entry name" value="Queuine tRNA-ribosyltransferase"/>
    <property type="match status" value="1"/>
</dbReference>
<keyword evidence="10" id="KW-1185">Reference proteome</keyword>
<organism evidence="9 10">
    <name type="scientific">Heliorestis acidaminivorans</name>
    <dbReference type="NCBI Taxonomy" id="553427"/>
    <lineage>
        <taxon>Bacteria</taxon>
        <taxon>Bacillati</taxon>
        <taxon>Bacillota</taxon>
        <taxon>Clostridia</taxon>
        <taxon>Eubacteriales</taxon>
        <taxon>Heliobacteriaceae</taxon>
        <taxon>Heliorestis</taxon>
    </lineage>
</organism>
<dbReference type="HAMAP" id="MF_00168">
    <property type="entry name" value="Q_tRNA_Tgt"/>
    <property type="match status" value="1"/>
</dbReference>
<dbReference type="InterPro" id="IPR036511">
    <property type="entry name" value="TGT-like_sf"/>
</dbReference>
<keyword evidence="4 7" id="KW-0671">Queuosine biosynthesis</keyword>
<reference evidence="9 10" key="1">
    <citation type="submission" date="2019-10" db="EMBL/GenBank/DDBJ databases">
        <title>Whole-genome sequence of the extremophile Heliorestis acidaminivorans DSM 24790.</title>
        <authorList>
            <person name="Kyndt J.A."/>
            <person name="Meyer T.E."/>
        </authorList>
    </citation>
    <scope>NUCLEOTIDE SEQUENCE [LARGE SCALE GENOMIC DNA]</scope>
    <source>
        <strain evidence="9 10">DSM 24790</strain>
    </source>
</reference>
<dbReference type="InterPro" id="IPR002616">
    <property type="entry name" value="tRNA_ribo_trans-like"/>
</dbReference>
<dbReference type="NCBIfam" id="TIGR00449">
    <property type="entry name" value="tgt_general"/>
    <property type="match status" value="1"/>
</dbReference>
<name>A0A6I0EXE7_9FIRM</name>
<comment type="caution">
    <text evidence="9">The sequence shown here is derived from an EMBL/GenBank/DDBJ whole genome shotgun (WGS) entry which is preliminary data.</text>
</comment>
<dbReference type="InterPro" id="IPR004803">
    <property type="entry name" value="TGT"/>
</dbReference>
<keyword evidence="2 7" id="KW-0808">Transferase</keyword>
<evidence type="ECO:0000313" key="9">
    <source>
        <dbReference type="EMBL" id="KAB2951257.1"/>
    </source>
</evidence>
<dbReference type="RefSeq" id="WP_151621606.1">
    <property type="nucleotide sequence ID" value="NZ_WBXO01000013.1"/>
</dbReference>
<dbReference type="InterPro" id="IPR050076">
    <property type="entry name" value="ArchSynthase1/Queuine_TRR"/>
</dbReference>
<dbReference type="Pfam" id="PF01702">
    <property type="entry name" value="TGT"/>
    <property type="match status" value="1"/>
</dbReference>
<feature type="binding site" evidence="7">
    <location>
        <position position="309"/>
    </location>
    <ligand>
        <name>Zn(2+)</name>
        <dbReference type="ChEBI" id="CHEBI:29105"/>
    </ligand>
</feature>
<evidence type="ECO:0000256" key="2">
    <source>
        <dbReference type="ARBA" id="ARBA00022679"/>
    </source>
</evidence>
<evidence type="ECO:0000313" key="10">
    <source>
        <dbReference type="Proteomes" id="UP000468766"/>
    </source>
</evidence>
<comment type="pathway">
    <text evidence="7">tRNA modification; tRNA-queuosine biosynthesis.</text>
</comment>
<dbReference type="SUPFAM" id="SSF51713">
    <property type="entry name" value="tRNA-guanine transglycosylase"/>
    <property type="match status" value="1"/>
</dbReference>
<feature type="domain" description="tRNA-guanine(15) transglycosylase-like" evidence="8">
    <location>
        <begin position="14"/>
        <end position="368"/>
    </location>
</feature>
<dbReference type="GO" id="GO:0046872">
    <property type="term" value="F:metal ion binding"/>
    <property type="evidence" value="ECO:0007669"/>
    <property type="project" value="UniProtKB-KW"/>
</dbReference>
<feature type="region of interest" description="RNA binding; important for wobble base 34 recognition" evidence="7">
    <location>
        <begin position="271"/>
        <end position="275"/>
    </location>
</feature>
<feature type="binding site" evidence="7">
    <location>
        <position position="335"/>
    </location>
    <ligand>
        <name>Zn(2+)</name>
        <dbReference type="ChEBI" id="CHEBI:29105"/>
    </ligand>
</feature>
<dbReference type="EMBL" id="WBXO01000013">
    <property type="protein sequence ID" value="KAB2951257.1"/>
    <property type="molecule type" value="Genomic_DNA"/>
</dbReference>
<feature type="binding site" evidence="7">
    <location>
        <position position="304"/>
    </location>
    <ligand>
        <name>Zn(2+)</name>
        <dbReference type="ChEBI" id="CHEBI:29105"/>
    </ligand>
</feature>
<feature type="active site" description="Proton acceptor" evidence="7">
    <location>
        <position position="93"/>
    </location>
</feature>
<comment type="function">
    <text evidence="7">Catalyzes the base-exchange of a guanine (G) residue with the queuine precursor 7-aminomethyl-7-deazaguanine (PreQ1) at position 34 (anticodon wobble position) in tRNAs with GU(N) anticodons (tRNA-Asp, -Asn, -His and -Tyr). Catalysis occurs through a double-displacement mechanism. The nucleophile active site attacks the C1' of nucleotide 34 to detach the guanine base from the RNA, forming a covalent enzyme-RNA intermediate. The proton acceptor active site deprotonates the incoming PreQ1, allowing a nucleophilic attack on the C1' of the ribose to form the product. After dissociation, two additional enzymatic reactions on the tRNA convert PreQ1 to queuine (Q), resulting in the hypermodified nucleoside queuosine (7-(((4,5-cis-dihydroxy-2-cyclopenten-1-yl)amino)methyl)-7-deazaguanosine).</text>
</comment>
<dbReference type="AlphaFoldDB" id="A0A6I0EXE7"/>
<evidence type="ECO:0000256" key="1">
    <source>
        <dbReference type="ARBA" id="ARBA00022676"/>
    </source>
</evidence>
<evidence type="ECO:0000256" key="7">
    <source>
        <dbReference type="HAMAP-Rule" id="MF_00168"/>
    </source>
</evidence>
<feature type="region of interest" description="RNA binding" evidence="7">
    <location>
        <begin position="247"/>
        <end position="253"/>
    </location>
</feature>
<accession>A0A6I0EXE7</accession>
<feature type="binding site" evidence="7">
    <location>
        <position position="189"/>
    </location>
    <ligand>
        <name>substrate</name>
    </ligand>
</feature>
<dbReference type="EC" id="2.4.2.29" evidence="7"/>
<evidence type="ECO:0000256" key="3">
    <source>
        <dbReference type="ARBA" id="ARBA00022694"/>
    </source>
</evidence>
<feature type="active site" description="Nucleophile" evidence="7">
    <location>
        <position position="266"/>
    </location>
</feature>
<evidence type="ECO:0000259" key="8">
    <source>
        <dbReference type="Pfam" id="PF01702"/>
    </source>
</evidence>
<feature type="binding site" evidence="7">
    <location>
        <position position="147"/>
    </location>
    <ligand>
        <name>substrate</name>
    </ligand>
</feature>
<proteinExistence type="inferred from homology"/>
<dbReference type="GO" id="GO:0008616">
    <property type="term" value="P:tRNA queuosine(34) biosynthetic process"/>
    <property type="evidence" value="ECO:0007669"/>
    <property type="project" value="UniProtKB-UniRule"/>
</dbReference>
<evidence type="ECO:0000256" key="4">
    <source>
        <dbReference type="ARBA" id="ARBA00022785"/>
    </source>
</evidence>
<dbReference type="PANTHER" id="PTHR46499:SF1">
    <property type="entry name" value="QUEUINE TRNA-RIBOSYLTRANSFERASE"/>
    <property type="match status" value="1"/>
</dbReference>
<comment type="subunit">
    <text evidence="7">Homodimer. Within each dimer, one monomer is responsible for RNA recognition and catalysis, while the other monomer binds to the replacement base PreQ1.</text>
</comment>
<dbReference type="GO" id="GO:0005829">
    <property type="term" value="C:cytosol"/>
    <property type="evidence" value="ECO:0007669"/>
    <property type="project" value="TreeGrafter"/>
</dbReference>
<evidence type="ECO:0000256" key="6">
    <source>
        <dbReference type="ARBA" id="ARBA00050112"/>
    </source>
</evidence>
<comment type="similarity">
    <text evidence="7">Belongs to the queuine tRNA-ribosyltransferase family.</text>
</comment>
<dbReference type="GO" id="GO:0008479">
    <property type="term" value="F:tRNA-guanosine(34) queuine transglycosylase activity"/>
    <property type="evidence" value="ECO:0007669"/>
    <property type="project" value="UniProtKB-UniRule"/>
</dbReference>
<sequence length="373" mass="42506">MAVRYELIKECSQTKARVGRLHTPHGSFETPIFMPVGTQATVKTMTPEEVRDLGAGIILSNTYHLYLRPGSDLVREAGGLHRFMNWPHGILTDSGGYQVFSLGPLRKITEDGVEFKSHIDGSKHFFTPEKSIQIQMDLGADIIMAFDECPPYPCDYDYAKKSLEMTTRWAKRCQKAHNREDQALFGITQGGMYADLRRESAARLVELDFPGYAIGGLSVGEPKPLMYEMLEATVPELPREKARYLMGIGSPDALLEGVARGIDMFDCVLPTRVARNGLAFTTHGKVVIRNAQYARDFERLDPECDCYTCNNYSRAYLRHLYKAEEILVYRLLTIHNLHILLKMMKKAREAILEDRFVQFKRDFLDKYGQEMVN</sequence>
<feature type="binding site" evidence="7">
    <location>
        <position position="306"/>
    </location>
    <ligand>
        <name>Zn(2+)</name>
        <dbReference type="ChEBI" id="CHEBI:29105"/>
    </ligand>
</feature>